<accession>A0A0P6WGP7</accession>
<dbReference type="PANTHER" id="PTHR42781:SF4">
    <property type="entry name" value="SPERMIDINE_PUTRESCINE IMPORT ATP-BINDING PROTEIN POTA"/>
    <property type="match status" value="1"/>
</dbReference>
<dbReference type="GO" id="GO:0016887">
    <property type="term" value="F:ATP hydrolysis activity"/>
    <property type="evidence" value="ECO:0007669"/>
    <property type="project" value="InterPro"/>
</dbReference>
<evidence type="ECO:0000313" key="12">
    <source>
        <dbReference type="Proteomes" id="UP000048984"/>
    </source>
</evidence>
<dbReference type="InterPro" id="IPR013611">
    <property type="entry name" value="Transp-assoc_OB_typ2"/>
</dbReference>
<keyword evidence="12" id="KW-1185">Reference proteome</keyword>
<evidence type="ECO:0000256" key="3">
    <source>
        <dbReference type="ARBA" id="ARBA00022475"/>
    </source>
</evidence>
<dbReference type="GO" id="GO:0005524">
    <property type="term" value="F:ATP binding"/>
    <property type="evidence" value="ECO:0007669"/>
    <property type="project" value="UniProtKB-KW"/>
</dbReference>
<keyword evidence="7" id="KW-0408">Iron</keyword>
<dbReference type="GO" id="GO:0043190">
    <property type="term" value="C:ATP-binding cassette (ABC) transporter complex"/>
    <property type="evidence" value="ECO:0007669"/>
    <property type="project" value="InterPro"/>
</dbReference>
<feature type="domain" description="ABC transporter" evidence="10">
    <location>
        <begin position="26"/>
        <end position="258"/>
    </location>
</feature>
<dbReference type="SUPFAM" id="SSF50331">
    <property type="entry name" value="MOP-like"/>
    <property type="match status" value="1"/>
</dbReference>
<dbReference type="InterPro" id="IPR015853">
    <property type="entry name" value="ABC_transpr_FbpC"/>
</dbReference>
<keyword evidence="4" id="KW-0410">Iron transport</keyword>
<dbReference type="InterPro" id="IPR050093">
    <property type="entry name" value="ABC_SmlMolc_Importer"/>
</dbReference>
<keyword evidence="8" id="KW-0406">Ion transport</keyword>
<evidence type="ECO:0000256" key="4">
    <source>
        <dbReference type="ARBA" id="ARBA00022496"/>
    </source>
</evidence>
<evidence type="ECO:0000256" key="6">
    <source>
        <dbReference type="ARBA" id="ARBA00022840"/>
    </source>
</evidence>
<keyword evidence="5" id="KW-0547">Nucleotide-binding</keyword>
<evidence type="ECO:0000256" key="8">
    <source>
        <dbReference type="ARBA" id="ARBA00023065"/>
    </source>
</evidence>
<dbReference type="STRING" id="665126.ABB55_01210"/>
<protein>
    <submittedName>
        <fullName evidence="11">Iron ABC transporter ATP-binding protein</fullName>
    </submittedName>
</protein>
<dbReference type="PROSITE" id="PS50893">
    <property type="entry name" value="ABC_TRANSPORTER_2"/>
    <property type="match status" value="1"/>
</dbReference>
<dbReference type="PANTHER" id="PTHR42781">
    <property type="entry name" value="SPERMIDINE/PUTRESCINE IMPORT ATP-BINDING PROTEIN POTA"/>
    <property type="match status" value="1"/>
</dbReference>
<comment type="similarity">
    <text evidence="1">Belongs to the ABC transporter superfamily.</text>
</comment>
<dbReference type="Proteomes" id="UP000048984">
    <property type="component" value="Unassembled WGS sequence"/>
</dbReference>
<reference evidence="11 12" key="2">
    <citation type="submission" date="2015-10" db="EMBL/GenBank/DDBJ databases">
        <title>Draft Genome Sequence of Prosthecomicrobium hirschii ATCC 27832.</title>
        <authorList>
            <person name="Daniel J."/>
            <person name="Givan S.A."/>
            <person name="Brun Y.V."/>
            <person name="Brown P.J."/>
        </authorList>
    </citation>
    <scope>NUCLEOTIDE SEQUENCE [LARGE SCALE GENOMIC DNA]</scope>
    <source>
        <strain evidence="11 12">16</strain>
    </source>
</reference>
<dbReference type="InterPro" id="IPR003593">
    <property type="entry name" value="AAA+_ATPase"/>
</dbReference>
<keyword evidence="9" id="KW-0472">Membrane</keyword>
<dbReference type="Pfam" id="PF00005">
    <property type="entry name" value="ABC_tran"/>
    <property type="match status" value="1"/>
</dbReference>
<dbReference type="CDD" id="cd03259">
    <property type="entry name" value="ABC_Carb_Solutes_like"/>
    <property type="match status" value="1"/>
</dbReference>
<evidence type="ECO:0000256" key="1">
    <source>
        <dbReference type="ARBA" id="ARBA00005417"/>
    </source>
</evidence>
<dbReference type="InterPro" id="IPR017871">
    <property type="entry name" value="ABC_transporter-like_CS"/>
</dbReference>
<dbReference type="FunFam" id="3.40.50.300:FF:000425">
    <property type="entry name" value="Probable ABC transporter, ATP-binding subunit"/>
    <property type="match status" value="1"/>
</dbReference>
<dbReference type="EMBL" id="LJYW01000001">
    <property type="protein sequence ID" value="KPL55603.1"/>
    <property type="molecule type" value="Genomic_DNA"/>
</dbReference>
<keyword evidence="2" id="KW-0813">Transport</keyword>
<gene>
    <name evidence="11" type="ORF">ABB55_01210</name>
</gene>
<dbReference type="AlphaFoldDB" id="A0A0P6WGP7"/>
<evidence type="ECO:0000256" key="7">
    <source>
        <dbReference type="ARBA" id="ARBA00023004"/>
    </source>
</evidence>
<proteinExistence type="inferred from homology"/>
<organism evidence="11 12">
    <name type="scientific">Prosthecodimorpha hirschii</name>
    <dbReference type="NCBI Taxonomy" id="665126"/>
    <lineage>
        <taxon>Bacteria</taxon>
        <taxon>Pseudomonadati</taxon>
        <taxon>Pseudomonadota</taxon>
        <taxon>Alphaproteobacteria</taxon>
        <taxon>Hyphomicrobiales</taxon>
        <taxon>Ancalomicrobiaceae</taxon>
        <taxon>Prosthecodimorpha</taxon>
    </lineage>
</organism>
<dbReference type="GO" id="GO:0015408">
    <property type="term" value="F:ABC-type ferric iron transporter activity"/>
    <property type="evidence" value="ECO:0007669"/>
    <property type="project" value="InterPro"/>
</dbReference>
<dbReference type="SMART" id="SM00382">
    <property type="entry name" value="AAA"/>
    <property type="match status" value="1"/>
</dbReference>
<dbReference type="GO" id="GO:0015697">
    <property type="term" value="P:quaternary ammonium group transport"/>
    <property type="evidence" value="ECO:0007669"/>
    <property type="project" value="UniProtKB-ARBA"/>
</dbReference>
<evidence type="ECO:0000259" key="10">
    <source>
        <dbReference type="PROSITE" id="PS50893"/>
    </source>
</evidence>
<keyword evidence="6 11" id="KW-0067">ATP-binding</keyword>
<dbReference type="SUPFAM" id="SSF52540">
    <property type="entry name" value="P-loop containing nucleoside triphosphate hydrolases"/>
    <property type="match status" value="1"/>
</dbReference>
<evidence type="ECO:0000256" key="9">
    <source>
        <dbReference type="ARBA" id="ARBA00023136"/>
    </source>
</evidence>
<evidence type="ECO:0000256" key="2">
    <source>
        <dbReference type="ARBA" id="ARBA00022448"/>
    </source>
</evidence>
<dbReference type="InterPro" id="IPR003439">
    <property type="entry name" value="ABC_transporter-like_ATP-bd"/>
</dbReference>
<dbReference type="Pfam" id="PF08402">
    <property type="entry name" value="TOBE_2"/>
    <property type="match status" value="1"/>
</dbReference>
<dbReference type="OrthoDB" id="9802264at2"/>
<dbReference type="Gene3D" id="3.40.50.300">
    <property type="entry name" value="P-loop containing nucleotide triphosphate hydrolases"/>
    <property type="match status" value="1"/>
</dbReference>
<dbReference type="PROSITE" id="PS00211">
    <property type="entry name" value="ABC_TRANSPORTER_1"/>
    <property type="match status" value="1"/>
</dbReference>
<keyword evidence="3" id="KW-1003">Cell membrane</keyword>
<comment type="caution">
    <text evidence="11">The sequence shown here is derived from an EMBL/GenBank/DDBJ whole genome shotgun (WGS) entry which is preliminary data.</text>
</comment>
<reference evidence="11 12" key="1">
    <citation type="submission" date="2015-09" db="EMBL/GenBank/DDBJ databases">
        <authorList>
            <person name="Jackson K.R."/>
            <person name="Lunt B.L."/>
            <person name="Fisher J.N.B."/>
            <person name="Gardner A.V."/>
            <person name="Bailey M.E."/>
            <person name="Deus L.M."/>
            <person name="Earl A.S."/>
            <person name="Gibby P.D."/>
            <person name="Hartmann K.A."/>
            <person name="Liu J.E."/>
            <person name="Manci A.M."/>
            <person name="Nielsen D.A."/>
            <person name="Solomon M.B."/>
            <person name="Breakwell D.P."/>
            <person name="Burnett S.H."/>
            <person name="Grose J.H."/>
        </authorList>
    </citation>
    <scope>NUCLEOTIDE SEQUENCE [LARGE SCALE GENOMIC DNA]</scope>
    <source>
        <strain evidence="11 12">16</strain>
    </source>
</reference>
<name>A0A0P6WGP7_9HYPH</name>
<dbReference type="InterPro" id="IPR008995">
    <property type="entry name" value="Mo/tungstate-bd_C_term_dom"/>
</dbReference>
<evidence type="ECO:0000256" key="5">
    <source>
        <dbReference type="ARBA" id="ARBA00022741"/>
    </source>
</evidence>
<dbReference type="InterPro" id="IPR027417">
    <property type="entry name" value="P-loop_NTPase"/>
</dbReference>
<sequence>MDRHASPLRTTPAPRAKAAATIAARLTFETVSHAYDGAPSLRGVTLDVEPGEVLCLLGHSGCGKTTLLRLAAGVERPAGGRVLVNGREVSGPNAFLPPERRGIGLMFQDYALFPHLTILANVMFGLTALPKREGEREALQALARVGLESHAFDYPHELSGGEQQRVALARAIAPRPSVLLMDEPFSGLDRRLRDSVRDETLAVLRETRATSLVVTHDPEEAMRMGDRIALMRQGRLIQVGTGAEIYNAPADLFTARFFSELNVIQGRGAHGAVATPVGSFAAAGLADGAWADVAIRPQGVLLDRPGTGIPGRIMERRFLGEVDLFDVAVQGLDGTVKARLRGGGALSPGADVGVTIDPAEVLVFPKEAAGPI</sequence>
<evidence type="ECO:0000313" key="11">
    <source>
        <dbReference type="EMBL" id="KPL55603.1"/>
    </source>
</evidence>